<evidence type="ECO:0000313" key="3">
    <source>
        <dbReference type="EMBL" id="OLQ02987.1"/>
    </source>
</evidence>
<sequence length="464" mass="50548">MSLSKMAERKDDLHWLDIEEQAVEALLSNVHPAQLRRPLRPFVVLTLDTMDFACWLLGVNAADAKMPASLTRGAGEEEEEGDDGSPLSIPRGVSCLLDESGYDHLITFGILLLGGAATAAAGGSPLALASMGAWIPAWMQNVPVATNVLAGVTLASYGLNWLTEERLEDAPRWFIRLCSANLLIAGLFHLGMGAVLFGSVGSWHIPAEIMLLIKSHAGVQLFAPYYAIQMVTMPLAVTCMTSYARYDAYNQLLPLLYAGLATYCFATPYDAAAWAGSCALACIWFYTEAKELRQAETATLRAWNQRMDRHSDVVQLACKSFDAYLFWMAGVQVVIISGGVGGLVPLDFCHVACALTTAVGLVGTTRPLLRDSRKLKEILAIQRPDHGGVMKEVQQTDCDDYDDGDDDGDAYASDGGEDADDGGRVDGGTDDHGDDWAVLMAVVLMIRVMMVVMAKRRRWVSRWW</sequence>
<reference evidence="3 4" key="1">
    <citation type="submission" date="2016-02" db="EMBL/GenBank/DDBJ databases">
        <title>Genome analysis of coral dinoflagellate symbionts highlights evolutionary adaptations to a symbiotic lifestyle.</title>
        <authorList>
            <person name="Aranda M."/>
            <person name="Li Y."/>
            <person name="Liew Y.J."/>
            <person name="Baumgarten S."/>
            <person name="Simakov O."/>
            <person name="Wilson M."/>
            <person name="Piel J."/>
            <person name="Ashoor H."/>
            <person name="Bougouffa S."/>
            <person name="Bajic V.B."/>
            <person name="Ryu T."/>
            <person name="Ravasi T."/>
            <person name="Bayer T."/>
            <person name="Micklem G."/>
            <person name="Kim H."/>
            <person name="Bhak J."/>
            <person name="Lajeunesse T.C."/>
            <person name="Voolstra C.R."/>
        </authorList>
    </citation>
    <scope>NUCLEOTIDE SEQUENCE [LARGE SCALE GENOMIC DNA]</scope>
    <source>
        <strain evidence="3 4">CCMP2467</strain>
    </source>
</reference>
<feature type="transmembrane region" description="Helical" evidence="2">
    <location>
        <begin position="144"/>
        <end position="162"/>
    </location>
</feature>
<feature type="region of interest" description="Disordered" evidence="1">
    <location>
        <begin position="392"/>
        <end position="429"/>
    </location>
</feature>
<feature type="transmembrane region" description="Helical" evidence="2">
    <location>
        <begin position="436"/>
        <end position="454"/>
    </location>
</feature>
<gene>
    <name evidence="3" type="ORF">AK812_SmicGene14096</name>
</gene>
<evidence type="ECO:0000256" key="2">
    <source>
        <dbReference type="SAM" id="Phobius"/>
    </source>
</evidence>
<evidence type="ECO:0000313" key="4">
    <source>
        <dbReference type="Proteomes" id="UP000186817"/>
    </source>
</evidence>
<name>A0A1Q9E6D6_SYMMI</name>
<feature type="transmembrane region" description="Helical" evidence="2">
    <location>
        <begin position="324"/>
        <end position="344"/>
    </location>
</feature>
<dbReference type="EMBL" id="LSRX01000249">
    <property type="protein sequence ID" value="OLQ02987.1"/>
    <property type="molecule type" value="Genomic_DNA"/>
</dbReference>
<proteinExistence type="predicted"/>
<protein>
    <submittedName>
        <fullName evidence="3">Uncharacterized protein</fullName>
    </submittedName>
</protein>
<comment type="caution">
    <text evidence="3">The sequence shown here is derived from an EMBL/GenBank/DDBJ whole genome shotgun (WGS) entry which is preliminary data.</text>
</comment>
<feature type="compositionally biased region" description="Acidic residues" evidence="1">
    <location>
        <begin position="397"/>
        <end position="420"/>
    </location>
</feature>
<feature type="transmembrane region" description="Helical" evidence="2">
    <location>
        <begin position="105"/>
        <end position="124"/>
    </location>
</feature>
<dbReference type="OrthoDB" id="433330at2759"/>
<feature type="transmembrane region" description="Helical" evidence="2">
    <location>
        <begin position="225"/>
        <end position="243"/>
    </location>
</feature>
<keyword evidence="2" id="KW-1133">Transmembrane helix</keyword>
<keyword evidence="2" id="KW-0472">Membrane</keyword>
<dbReference type="AlphaFoldDB" id="A0A1Q9E6D6"/>
<keyword evidence="4" id="KW-1185">Reference proteome</keyword>
<dbReference type="Proteomes" id="UP000186817">
    <property type="component" value="Unassembled WGS sequence"/>
</dbReference>
<organism evidence="3 4">
    <name type="scientific">Symbiodinium microadriaticum</name>
    <name type="common">Dinoflagellate</name>
    <name type="synonym">Zooxanthella microadriatica</name>
    <dbReference type="NCBI Taxonomy" id="2951"/>
    <lineage>
        <taxon>Eukaryota</taxon>
        <taxon>Sar</taxon>
        <taxon>Alveolata</taxon>
        <taxon>Dinophyceae</taxon>
        <taxon>Suessiales</taxon>
        <taxon>Symbiodiniaceae</taxon>
        <taxon>Symbiodinium</taxon>
    </lineage>
</organism>
<feature type="transmembrane region" description="Helical" evidence="2">
    <location>
        <begin position="182"/>
        <end position="205"/>
    </location>
</feature>
<evidence type="ECO:0000256" key="1">
    <source>
        <dbReference type="SAM" id="MobiDB-lite"/>
    </source>
</evidence>
<keyword evidence="2" id="KW-0812">Transmembrane</keyword>
<accession>A0A1Q9E6D6</accession>